<dbReference type="OrthoDB" id="10020961at2759"/>
<keyword evidence="9 14" id="KW-0106">Calcium</keyword>
<evidence type="ECO:0000256" key="14">
    <source>
        <dbReference type="PIRNR" id="PIRNR037488"/>
    </source>
</evidence>
<feature type="transmembrane region" description="Helical" evidence="16">
    <location>
        <begin position="638"/>
        <end position="656"/>
    </location>
</feature>
<evidence type="ECO:0000256" key="3">
    <source>
        <dbReference type="ARBA" id="ARBA00022692"/>
    </source>
</evidence>
<dbReference type="GO" id="GO:0005525">
    <property type="term" value="F:GTP binding"/>
    <property type="evidence" value="ECO:0007669"/>
    <property type="project" value="UniProtKB-KW"/>
</dbReference>
<evidence type="ECO:0000256" key="10">
    <source>
        <dbReference type="ARBA" id="ARBA00022989"/>
    </source>
</evidence>
<comment type="caution">
    <text evidence="19">The sequence shown here is derived from an EMBL/GenBank/DDBJ whole genome shotgun (WGS) entry which is preliminary data.</text>
</comment>
<evidence type="ECO:0000256" key="8">
    <source>
        <dbReference type="ARBA" id="ARBA00022801"/>
    </source>
</evidence>
<evidence type="ECO:0000256" key="5">
    <source>
        <dbReference type="ARBA" id="ARBA00022737"/>
    </source>
</evidence>
<evidence type="ECO:0000256" key="1">
    <source>
        <dbReference type="ARBA" id="ARBA00004200"/>
    </source>
</evidence>
<dbReference type="InterPro" id="IPR027417">
    <property type="entry name" value="P-loop_NTPase"/>
</dbReference>
<feature type="compositionally biased region" description="Gly residues" evidence="15">
    <location>
        <begin position="678"/>
        <end position="691"/>
    </location>
</feature>
<evidence type="ECO:0000256" key="12">
    <source>
        <dbReference type="ARBA" id="ARBA00023134"/>
    </source>
</evidence>
<reference evidence="19 20" key="1">
    <citation type="journal article" date="2018" name="Plant J.">
        <title>Genome sequences of Chlorella sorokiniana UTEX 1602 and Micractinium conductrix SAG 241.80: implications to maltose excretion by a green alga.</title>
        <authorList>
            <person name="Arriola M.B."/>
            <person name="Velmurugan N."/>
            <person name="Zhang Y."/>
            <person name="Plunkett M.H."/>
            <person name="Hondzo H."/>
            <person name="Barney B.M."/>
        </authorList>
    </citation>
    <scope>NUCLEOTIDE SEQUENCE [LARGE SCALE GENOMIC DNA]</scope>
    <source>
        <strain evidence="20">UTEX 1602</strain>
    </source>
</reference>
<dbReference type="PROSITE" id="PS51423">
    <property type="entry name" value="MIRO"/>
    <property type="match status" value="1"/>
</dbReference>
<dbReference type="GO" id="GO:0007005">
    <property type="term" value="P:mitochondrion organization"/>
    <property type="evidence" value="ECO:0007669"/>
    <property type="project" value="InterPro"/>
</dbReference>
<comment type="similarity">
    <text evidence="2 14">Belongs to the mitochondrial Rho GTPase family.</text>
</comment>
<evidence type="ECO:0000256" key="6">
    <source>
        <dbReference type="ARBA" id="ARBA00022741"/>
    </source>
</evidence>
<evidence type="ECO:0000313" key="20">
    <source>
        <dbReference type="Proteomes" id="UP000239899"/>
    </source>
</evidence>
<dbReference type="Pfam" id="PF08355">
    <property type="entry name" value="EF_assoc_1"/>
    <property type="match status" value="1"/>
</dbReference>
<dbReference type="PRINTS" id="PR00449">
    <property type="entry name" value="RASTRNSFRMNG"/>
</dbReference>
<evidence type="ECO:0000256" key="4">
    <source>
        <dbReference type="ARBA" id="ARBA00022723"/>
    </source>
</evidence>
<dbReference type="PROSITE" id="PS50222">
    <property type="entry name" value="EF_HAND_2"/>
    <property type="match status" value="1"/>
</dbReference>
<dbReference type="Gene3D" id="1.10.238.10">
    <property type="entry name" value="EF-hand"/>
    <property type="match status" value="2"/>
</dbReference>
<dbReference type="InterPro" id="IPR052266">
    <property type="entry name" value="Miro-EF-hand_domain"/>
</dbReference>
<keyword evidence="11 14" id="KW-0496">Mitochondrion</keyword>
<dbReference type="AlphaFoldDB" id="A0A2P6TV41"/>
<keyword evidence="20" id="KW-1185">Reference proteome</keyword>
<keyword evidence="12 14" id="KW-0342">GTP-binding</keyword>
<evidence type="ECO:0000256" key="15">
    <source>
        <dbReference type="SAM" id="MobiDB-lite"/>
    </source>
</evidence>
<dbReference type="STRING" id="3076.A0A2P6TV41"/>
<name>A0A2P6TV41_CHLSO</name>
<sequence>MAAAGAPATVHICVVGDDGVGKTSLITAAATETFPDHPPPVLPPAKLPADTTPEGVPVVITDTSSRPEDKQALELACQEASVIVLCFSMDKLASEASVIVLCFSMDKPGTLRRVSSYWMPELRRLGVHVPVMLVGCKSDVRPADRSLHEAVLPIVKAYPQIETCMECSAKKLQFVGEVFYYALKAVVHPMAPLYEPERQALRPLCAKALKRIFLLCDKDQDGILNDAELNAFQVLCFNAPLQADELVGVKQVVAERIEQGIRDSGLTLQGFLFLHALFIERGRLETTWAVLRRFGYDNSLQLNEQLLSRVSFEHAPDQVVELTAAGRAFFASKFKELDADDDGCLSAREAEEMWSTAPGDPWATPDYAGLLVETSRKGLLCLPGFLAKWAYTTAADPRRTLAYAYYLGFPEDSDPSKLFQVSRSRRQERRADAPRRSVLQCYLFAPDGVDAAPVLEGLITQARPAHGTLATPIRAAAAFVGAEAGSGGSSSGSSGGSGVTLITRAVTDEQAQVLVESAQGREELQRCDVAAFLFDAQQPGSFRAARQRMLEVASAAGDALPCLFLQANDNEATQELADAIGEACSQLAVKPPASYSGARPGAPVYHAVVATAQQPELAIPETPSLKAARQYRRMLRKGALYTGAGIGVVLVGYLAWRFVSQQKQAAVGSEQGSSSSGGSSGDGSGSRGGDAGPAAME</sequence>
<evidence type="ECO:0000313" key="19">
    <source>
        <dbReference type="EMBL" id="PRW57930.1"/>
    </source>
</evidence>
<organism evidence="19 20">
    <name type="scientific">Chlorella sorokiniana</name>
    <name type="common">Freshwater green alga</name>
    <dbReference type="NCBI Taxonomy" id="3076"/>
    <lineage>
        <taxon>Eukaryota</taxon>
        <taxon>Viridiplantae</taxon>
        <taxon>Chlorophyta</taxon>
        <taxon>core chlorophytes</taxon>
        <taxon>Trebouxiophyceae</taxon>
        <taxon>Chlorellales</taxon>
        <taxon>Chlorellaceae</taxon>
        <taxon>Chlorella clade</taxon>
        <taxon>Chlorella</taxon>
    </lineage>
</organism>
<keyword evidence="10 16" id="KW-1133">Transmembrane helix</keyword>
<dbReference type="SUPFAM" id="SSF52540">
    <property type="entry name" value="P-loop containing nucleoside triphosphate hydrolases"/>
    <property type="match status" value="1"/>
</dbReference>
<dbReference type="InterPro" id="IPR013566">
    <property type="entry name" value="EF_hand_assoc_1"/>
</dbReference>
<keyword evidence="5" id="KW-0677">Repeat</keyword>
<dbReference type="InterPro" id="IPR001806">
    <property type="entry name" value="Small_GTPase"/>
</dbReference>
<dbReference type="SUPFAM" id="SSF47473">
    <property type="entry name" value="EF-hand"/>
    <property type="match status" value="1"/>
</dbReference>
<evidence type="ECO:0000256" key="7">
    <source>
        <dbReference type="ARBA" id="ARBA00022787"/>
    </source>
</evidence>
<protein>
    <recommendedName>
        <fullName evidence="14">Mitochondrial Rho GTPase</fullName>
        <ecNumber evidence="14">3.6.5.-</ecNumber>
    </recommendedName>
</protein>
<evidence type="ECO:0000256" key="2">
    <source>
        <dbReference type="ARBA" id="ARBA00007981"/>
    </source>
</evidence>
<dbReference type="GO" id="GO:0005509">
    <property type="term" value="F:calcium ion binding"/>
    <property type="evidence" value="ECO:0007669"/>
    <property type="project" value="InterPro"/>
</dbReference>
<comment type="subcellular location">
    <subcellularLocation>
        <location evidence="1 14">Mitochondrion outer membrane</location>
        <topology evidence="1 14">Single-pass type IV membrane protein</topology>
    </subcellularLocation>
</comment>
<dbReference type="Pfam" id="PF00071">
    <property type="entry name" value="Ras"/>
    <property type="match status" value="1"/>
</dbReference>
<dbReference type="InterPro" id="IPR020860">
    <property type="entry name" value="MIRO_dom"/>
</dbReference>
<dbReference type="InterPro" id="IPR013567">
    <property type="entry name" value="EF_hand_assoc_2"/>
</dbReference>
<dbReference type="InterPro" id="IPR018247">
    <property type="entry name" value="EF_Hand_1_Ca_BS"/>
</dbReference>
<dbReference type="EMBL" id="LHPG02000006">
    <property type="protein sequence ID" value="PRW57930.1"/>
    <property type="molecule type" value="Genomic_DNA"/>
</dbReference>
<dbReference type="InterPro" id="IPR002048">
    <property type="entry name" value="EF_hand_dom"/>
</dbReference>
<evidence type="ECO:0000259" key="17">
    <source>
        <dbReference type="PROSITE" id="PS50222"/>
    </source>
</evidence>
<keyword evidence="8 14" id="KW-0378">Hydrolase</keyword>
<evidence type="ECO:0000259" key="18">
    <source>
        <dbReference type="PROSITE" id="PS51423"/>
    </source>
</evidence>
<gene>
    <name evidence="19" type="ORF">C2E21_3613</name>
</gene>
<dbReference type="PIRSF" id="PIRSF037488">
    <property type="entry name" value="Mt_Rho_GTPase"/>
    <property type="match status" value="1"/>
</dbReference>
<dbReference type="PANTHER" id="PTHR46819">
    <property type="entry name" value="EF-HAND CALCIUM-BINDING DOMAIN-CONTAINING PROTEIN 7"/>
    <property type="match status" value="1"/>
</dbReference>
<dbReference type="GO" id="GO:0003924">
    <property type="term" value="F:GTPase activity"/>
    <property type="evidence" value="ECO:0007669"/>
    <property type="project" value="InterPro"/>
</dbReference>
<evidence type="ECO:0000256" key="9">
    <source>
        <dbReference type="ARBA" id="ARBA00022837"/>
    </source>
</evidence>
<dbReference type="FunFam" id="1.10.238.10:FF:000011">
    <property type="entry name" value="Mitochondrial Rho GTPase"/>
    <property type="match status" value="1"/>
</dbReference>
<keyword evidence="4" id="KW-0479">Metal-binding</keyword>
<evidence type="ECO:0000256" key="16">
    <source>
        <dbReference type="SAM" id="Phobius"/>
    </source>
</evidence>
<dbReference type="PROSITE" id="PS00018">
    <property type="entry name" value="EF_HAND_1"/>
    <property type="match status" value="1"/>
</dbReference>
<keyword evidence="3 16" id="KW-0812">Transmembrane</keyword>
<feature type="region of interest" description="Disordered" evidence="15">
    <location>
        <begin position="666"/>
        <end position="697"/>
    </location>
</feature>
<accession>A0A2P6TV41</accession>
<keyword evidence="6 14" id="KW-0547">Nucleotide-binding</keyword>
<feature type="compositionally biased region" description="Low complexity" evidence="15">
    <location>
        <begin position="668"/>
        <end position="677"/>
    </location>
</feature>
<dbReference type="InterPro" id="IPR021181">
    <property type="entry name" value="Miro"/>
</dbReference>
<dbReference type="SMART" id="SM00174">
    <property type="entry name" value="RHO"/>
    <property type="match status" value="1"/>
</dbReference>
<dbReference type="Pfam" id="PF08356">
    <property type="entry name" value="EF_assoc_2"/>
    <property type="match status" value="1"/>
</dbReference>
<dbReference type="EC" id="3.6.5.-" evidence="14"/>
<feature type="domain" description="Miro" evidence="18">
    <location>
        <begin position="7"/>
        <end position="188"/>
    </location>
</feature>
<evidence type="ECO:0000256" key="11">
    <source>
        <dbReference type="ARBA" id="ARBA00023128"/>
    </source>
</evidence>
<evidence type="ECO:0000256" key="13">
    <source>
        <dbReference type="ARBA" id="ARBA00023136"/>
    </source>
</evidence>
<dbReference type="GO" id="GO:0005741">
    <property type="term" value="C:mitochondrial outer membrane"/>
    <property type="evidence" value="ECO:0007669"/>
    <property type="project" value="UniProtKB-SubCell"/>
</dbReference>
<keyword evidence="13 14" id="KW-0472">Membrane</keyword>
<feature type="domain" description="EF-hand" evidence="17">
    <location>
        <begin position="325"/>
        <end position="360"/>
    </location>
</feature>
<proteinExistence type="inferred from homology"/>
<dbReference type="PANTHER" id="PTHR46819:SF1">
    <property type="entry name" value="EF-HAND CALCIUM-BINDING DOMAIN-CONTAINING PROTEIN 7"/>
    <property type="match status" value="1"/>
</dbReference>
<keyword evidence="7 14" id="KW-1000">Mitochondrion outer membrane</keyword>
<dbReference type="Proteomes" id="UP000239899">
    <property type="component" value="Unassembled WGS sequence"/>
</dbReference>
<dbReference type="InterPro" id="IPR011992">
    <property type="entry name" value="EF-hand-dom_pair"/>
</dbReference>
<dbReference type="SMART" id="SM00175">
    <property type="entry name" value="RAB"/>
    <property type="match status" value="1"/>
</dbReference>
<dbReference type="Gene3D" id="3.40.50.300">
    <property type="entry name" value="P-loop containing nucleotide triphosphate hydrolases"/>
    <property type="match status" value="1"/>
</dbReference>